<evidence type="ECO:0000256" key="7">
    <source>
        <dbReference type="ARBA" id="ARBA00032957"/>
    </source>
</evidence>
<dbReference type="InterPro" id="IPR033580">
    <property type="entry name" value="Nurim-like"/>
</dbReference>
<evidence type="ECO:0000313" key="10">
    <source>
        <dbReference type="RefSeq" id="XP_005108309.1"/>
    </source>
</evidence>
<feature type="transmembrane region" description="Helical" evidence="8">
    <location>
        <begin position="125"/>
        <end position="148"/>
    </location>
</feature>
<comment type="subcellular location">
    <subcellularLocation>
        <location evidence="1">Nucleus inner membrane</location>
        <topology evidence="1">Multi-pass membrane protein</topology>
    </subcellularLocation>
</comment>
<gene>
    <name evidence="10" type="primary">LOC101853119</name>
</gene>
<keyword evidence="5 8" id="KW-0472">Membrane</keyword>
<dbReference type="PANTHER" id="PTHR31040:SF1">
    <property type="entry name" value="NURIM"/>
    <property type="match status" value="1"/>
</dbReference>
<keyword evidence="9" id="KW-1185">Reference proteome</keyword>
<evidence type="ECO:0000256" key="5">
    <source>
        <dbReference type="ARBA" id="ARBA00023136"/>
    </source>
</evidence>
<protein>
    <recommendedName>
        <fullName evidence="7">Nuclear envelope membrane protein</fullName>
    </recommendedName>
    <alternativeName>
        <fullName evidence="6">Nuclear rim protein</fullName>
    </alternativeName>
</protein>
<reference evidence="10" key="1">
    <citation type="submission" date="2025-08" db="UniProtKB">
        <authorList>
            <consortium name="RefSeq"/>
        </authorList>
    </citation>
    <scope>IDENTIFICATION</scope>
</reference>
<dbReference type="PANTHER" id="PTHR31040">
    <property type="entry name" value="NURIM"/>
    <property type="match status" value="1"/>
</dbReference>
<evidence type="ECO:0000256" key="2">
    <source>
        <dbReference type="ARBA" id="ARBA00010631"/>
    </source>
</evidence>
<feature type="transmembrane region" description="Helical" evidence="8">
    <location>
        <begin position="49"/>
        <end position="70"/>
    </location>
</feature>
<sequence length="257" mass="30544">MWGVLEFIHKHTHLLLCLLVFIATLTAVGNFQVFVSKQSLSYWDPESSVIWRFLLDSLLLLLFIGQHSFMSTRWFKDKLASWLYITVSERMIYVAATCACLLFTVLQWQSIPETYLWFVDTRERFLLWTFFFLCHVVCWFLLGLEILLMDCSEMLGISQVYRYHSSLSPPLAQKARKLREIYSRMRHPGSLLLTLMLWLHPLMTLDRLLLASVLTTYMIGRHSFEESHYEFAEKYFTVEQVERKSSSSVRYEYVREN</sequence>
<evidence type="ECO:0000313" key="9">
    <source>
        <dbReference type="Proteomes" id="UP000694888"/>
    </source>
</evidence>
<evidence type="ECO:0000256" key="1">
    <source>
        <dbReference type="ARBA" id="ARBA00004473"/>
    </source>
</evidence>
<dbReference type="Proteomes" id="UP000694888">
    <property type="component" value="Unplaced"/>
</dbReference>
<name>A0ABM0K441_APLCA</name>
<keyword evidence="4 8" id="KW-1133">Transmembrane helix</keyword>
<feature type="transmembrane region" description="Helical" evidence="8">
    <location>
        <begin position="82"/>
        <end position="105"/>
    </location>
</feature>
<accession>A0ABM0K441</accession>
<dbReference type="RefSeq" id="XP_005108309.1">
    <property type="nucleotide sequence ID" value="XM_005108252.2"/>
</dbReference>
<evidence type="ECO:0000256" key="8">
    <source>
        <dbReference type="SAM" id="Phobius"/>
    </source>
</evidence>
<keyword evidence="3 8" id="KW-0812">Transmembrane</keyword>
<evidence type="ECO:0000256" key="3">
    <source>
        <dbReference type="ARBA" id="ARBA00022692"/>
    </source>
</evidence>
<organism evidence="9 10">
    <name type="scientific">Aplysia californica</name>
    <name type="common">California sea hare</name>
    <dbReference type="NCBI Taxonomy" id="6500"/>
    <lineage>
        <taxon>Eukaryota</taxon>
        <taxon>Metazoa</taxon>
        <taxon>Spiralia</taxon>
        <taxon>Lophotrochozoa</taxon>
        <taxon>Mollusca</taxon>
        <taxon>Gastropoda</taxon>
        <taxon>Heterobranchia</taxon>
        <taxon>Euthyneura</taxon>
        <taxon>Tectipleura</taxon>
        <taxon>Aplysiida</taxon>
        <taxon>Aplysioidea</taxon>
        <taxon>Aplysiidae</taxon>
        <taxon>Aplysia</taxon>
    </lineage>
</organism>
<feature type="transmembrane region" description="Helical" evidence="8">
    <location>
        <begin position="12"/>
        <end position="29"/>
    </location>
</feature>
<evidence type="ECO:0000256" key="4">
    <source>
        <dbReference type="ARBA" id="ARBA00022989"/>
    </source>
</evidence>
<proteinExistence type="inferred from homology"/>
<dbReference type="GeneID" id="101853119"/>
<comment type="similarity">
    <text evidence="2">Belongs to the nurim family.</text>
</comment>
<evidence type="ECO:0000256" key="6">
    <source>
        <dbReference type="ARBA" id="ARBA00031700"/>
    </source>
</evidence>